<proteinExistence type="inferred from homology"/>
<dbReference type="InterPro" id="IPR012334">
    <property type="entry name" value="Pectin_lyas_fold"/>
</dbReference>
<keyword evidence="3" id="KW-0063">Aspartyl esterase</keyword>
<keyword evidence="6" id="KW-1185">Reference proteome</keyword>
<sequence>MQKITVSKNGDSDYKSLQEAIDSIRVHPLEHVTIFLKEGIYEEKVIIPDNKPDLRIVGEGPRKTIIRFGDYAEKIDENNKKYGTFRTPVFYAQSDNLIIENLTIENIAGFGPDIGQAIALYVSGDKCIFNNVSLLGNQDTLYSAKGRQYFYKCYIEGHVDFIFGSGTVVFDHCTIHSLRDGFITAPSTPKENKFGFVFLDCNLTSSSPNNIVYLGRPWRPYGHAAFIRTWMDTHIIPTGWDNWDNVENEKTARFFEYCNKGPGAIIEKRVKWSHQLTTSESLEYTVENIFTIKDEWVPNVKAQNNN</sequence>
<dbReference type="Gene3D" id="2.160.20.10">
    <property type="entry name" value="Single-stranded right-handed beta-helix, Pectin lyase-like"/>
    <property type="match status" value="1"/>
</dbReference>
<dbReference type="SUPFAM" id="SSF51126">
    <property type="entry name" value="Pectin lyase-like"/>
    <property type="match status" value="1"/>
</dbReference>
<evidence type="ECO:0000259" key="4">
    <source>
        <dbReference type="Pfam" id="PF01095"/>
    </source>
</evidence>
<dbReference type="EC" id="3.1.1.11" evidence="5"/>
<evidence type="ECO:0000256" key="3">
    <source>
        <dbReference type="ARBA" id="ARBA00023085"/>
    </source>
</evidence>
<evidence type="ECO:0000256" key="2">
    <source>
        <dbReference type="ARBA" id="ARBA00022801"/>
    </source>
</evidence>
<evidence type="ECO:0000313" key="5">
    <source>
        <dbReference type="EMBL" id="MBP2071502.1"/>
    </source>
</evidence>
<dbReference type="EMBL" id="JAGGLT010000009">
    <property type="protein sequence ID" value="MBP2071502.1"/>
    <property type="molecule type" value="Genomic_DNA"/>
</dbReference>
<dbReference type="InterPro" id="IPR011050">
    <property type="entry name" value="Pectin_lyase_fold/virulence"/>
</dbReference>
<dbReference type="GO" id="GO:0030599">
    <property type="term" value="F:pectinesterase activity"/>
    <property type="evidence" value="ECO:0007669"/>
    <property type="project" value="UniProtKB-EC"/>
</dbReference>
<dbReference type="RefSeq" id="WP_209453408.1">
    <property type="nucleotide sequence ID" value="NZ_JAGGLT010000009.1"/>
</dbReference>
<keyword evidence="2 5" id="KW-0378">Hydrolase</keyword>
<accession>A0ABS4NCU3</accession>
<organism evidence="5 6">
    <name type="scientific">Thermoanaerobacterium butyriciformans</name>
    <dbReference type="NCBI Taxonomy" id="1702242"/>
    <lineage>
        <taxon>Bacteria</taxon>
        <taxon>Bacillati</taxon>
        <taxon>Bacillota</taxon>
        <taxon>Clostridia</taxon>
        <taxon>Thermoanaerobacterales</taxon>
        <taxon>Thermoanaerobacteraceae</taxon>
        <taxon>Thermoanaerobacterium</taxon>
    </lineage>
</organism>
<comment type="similarity">
    <text evidence="1">Belongs to the pectinesterase family.</text>
</comment>
<evidence type="ECO:0000313" key="6">
    <source>
        <dbReference type="Proteomes" id="UP001166402"/>
    </source>
</evidence>
<dbReference type="Pfam" id="PF01095">
    <property type="entry name" value="Pectinesterase"/>
    <property type="match status" value="1"/>
</dbReference>
<protein>
    <submittedName>
        <fullName evidence="5">Pectinesterase</fullName>
        <ecNumber evidence="5">3.1.1.11</ecNumber>
    </submittedName>
</protein>
<name>A0ABS4NCU3_9THEO</name>
<dbReference type="PANTHER" id="PTHR31321">
    <property type="entry name" value="ACYL-COA THIOESTER HYDROLASE YBHC-RELATED"/>
    <property type="match status" value="1"/>
</dbReference>
<comment type="caution">
    <text evidence="5">The sequence shown here is derived from an EMBL/GenBank/DDBJ whole genome shotgun (WGS) entry which is preliminary data.</text>
</comment>
<evidence type="ECO:0000256" key="1">
    <source>
        <dbReference type="ARBA" id="ARBA00008891"/>
    </source>
</evidence>
<gene>
    <name evidence="5" type="ORF">J2Z80_001022</name>
</gene>
<dbReference type="Proteomes" id="UP001166402">
    <property type="component" value="Unassembled WGS sequence"/>
</dbReference>
<reference evidence="5" key="1">
    <citation type="submission" date="2021-03" db="EMBL/GenBank/DDBJ databases">
        <title>Genomic Encyclopedia of Type Strains, Phase IV (KMG-IV): sequencing the most valuable type-strain genomes for metagenomic binning, comparative biology and taxonomic classification.</title>
        <authorList>
            <person name="Goeker M."/>
        </authorList>
    </citation>
    <scope>NUCLEOTIDE SEQUENCE</scope>
    <source>
        <strain evidence="5">DSM 101588</strain>
    </source>
</reference>
<feature type="domain" description="Pectinesterase catalytic" evidence="4">
    <location>
        <begin position="4"/>
        <end position="289"/>
    </location>
</feature>
<dbReference type="PANTHER" id="PTHR31321:SF57">
    <property type="entry name" value="PECTINESTERASE 53-RELATED"/>
    <property type="match status" value="1"/>
</dbReference>
<dbReference type="InterPro" id="IPR000070">
    <property type="entry name" value="Pectinesterase_cat"/>
</dbReference>